<dbReference type="InterPro" id="IPR013249">
    <property type="entry name" value="RNA_pol_sigma70_r4_t2"/>
</dbReference>
<proteinExistence type="predicted"/>
<dbReference type="NCBIfam" id="TIGR02937">
    <property type="entry name" value="sigma70-ECF"/>
    <property type="match status" value="1"/>
</dbReference>
<dbReference type="PANTHER" id="PTHR43133:SF63">
    <property type="entry name" value="RNA POLYMERASE SIGMA FACTOR FECI-RELATED"/>
    <property type="match status" value="1"/>
</dbReference>
<dbReference type="PANTHER" id="PTHR43133">
    <property type="entry name" value="RNA POLYMERASE ECF-TYPE SIGMA FACTO"/>
    <property type="match status" value="1"/>
</dbReference>
<organism evidence="5 6">
    <name type="scientific">Sphingomonas hylomeconis</name>
    <dbReference type="NCBI Taxonomy" id="1395958"/>
    <lineage>
        <taxon>Bacteria</taxon>
        <taxon>Pseudomonadati</taxon>
        <taxon>Pseudomonadota</taxon>
        <taxon>Alphaproteobacteria</taxon>
        <taxon>Sphingomonadales</taxon>
        <taxon>Sphingomonadaceae</taxon>
        <taxon>Sphingomonas</taxon>
    </lineage>
</organism>
<feature type="domain" description="RNA polymerase sigma factor 70 region 4 type 2" evidence="4">
    <location>
        <begin position="116"/>
        <end position="164"/>
    </location>
</feature>
<keyword evidence="6" id="KW-1185">Reference proteome</keyword>
<protein>
    <submittedName>
        <fullName evidence="5">RNA polymerase sigma factor</fullName>
    </submittedName>
</protein>
<evidence type="ECO:0000313" key="5">
    <source>
        <dbReference type="EMBL" id="MFC3579946.1"/>
    </source>
</evidence>
<evidence type="ECO:0000256" key="2">
    <source>
        <dbReference type="ARBA" id="ARBA00023082"/>
    </source>
</evidence>
<comment type="caution">
    <text evidence="5">The sequence shown here is derived from an EMBL/GenBank/DDBJ whole genome shotgun (WGS) entry which is preliminary data.</text>
</comment>
<gene>
    <name evidence="5" type="ORF">ACFONA_07165</name>
</gene>
<keyword evidence="2" id="KW-0731">Sigma factor</keyword>
<sequence length="190" mass="21648">MIDDTQLNAWFCREVLPLELALTRFIARNWRVADDVVDIRQEVYALALNGARAGLPQQNNRYVYTIARNLLINRAKRAKIVSFDLFADFDDIDRDIDLFATHRLVEARAELRRTQAGLDGLPPRCREIVRLRKVEGLTTREAAERLGVGIDTIERQLTLGMRALVDFMLGGTGKITRTKSDRARHRSGGE</sequence>
<dbReference type="Proteomes" id="UP001595713">
    <property type="component" value="Unassembled WGS sequence"/>
</dbReference>
<dbReference type="InterPro" id="IPR039425">
    <property type="entry name" value="RNA_pol_sigma-70-like"/>
</dbReference>
<dbReference type="Gene3D" id="1.10.10.10">
    <property type="entry name" value="Winged helix-like DNA-binding domain superfamily/Winged helix DNA-binding domain"/>
    <property type="match status" value="1"/>
</dbReference>
<evidence type="ECO:0000259" key="4">
    <source>
        <dbReference type="Pfam" id="PF08281"/>
    </source>
</evidence>
<dbReference type="RefSeq" id="WP_261293173.1">
    <property type="nucleotide sequence ID" value="NZ_JANQBK010000003.1"/>
</dbReference>
<keyword evidence="3" id="KW-0804">Transcription</keyword>
<name>A0ABV7ST27_9SPHN</name>
<accession>A0ABV7ST27</accession>
<dbReference type="InterPro" id="IPR014284">
    <property type="entry name" value="RNA_pol_sigma-70_dom"/>
</dbReference>
<dbReference type="EMBL" id="JBHRXP010000002">
    <property type="protein sequence ID" value="MFC3579946.1"/>
    <property type="molecule type" value="Genomic_DNA"/>
</dbReference>
<dbReference type="InterPro" id="IPR013324">
    <property type="entry name" value="RNA_pol_sigma_r3/r4-like"/>
</dbReference>
<evidence type="ECO:0000256" key="1">
    <source>
        <dbReference type="ARBA" id="ARBA00023015"/>
    </source>
</evidence>
<evidence type="ECO:0000256" key="3">
    <source>
        <dbReference type="ARBA" id="ARBA00023163"/>
    </source>
</evidence>
<dbReference type="SUPFAM" id="SSF88659">
    <property type="entry name" value="Sigma3 and sigma4 domains of RNA polymerase sigma factors"/>
    <property type="match status" value="1"/>
</dbReference>
<dbReference type="InterPro" id="IPR036388">
    <property type="entry name" value="WH-like_DNA-bd_sf"/>
</dbReference>
<reference evidence="6" key="1">
    <citation type="journal article" date="2019" name="Int. J. Syst. Evol. Microbiol.">
        <title>The Global Catalogue of Microorganisms (GCM) 10K type strain sequencing project: providing services to taxonomists for standard genome sequencing and annotation.</title>
        <authorList>
            <consortium name="The Broad Institute Genomics Platform"/>
            <consortium name="The Broad Institute Genome Sequencing Center for Infectious Disease"/>
            <person name="Wu L."/>
            <person name="Ma J."/>
        </authorList>
    </citation>
    <scope>NUCLEOTIDE SEQUENCE [LARGE SCALE GENOMIC DNA]</scope>
    <source>
        <strain evidence="6">KCTC 42739</strain>
    </source>
</reference>
<dbReference type="Pfam" id="PF08281">
    <property type="entry name" value="Sigma70_r4_2"/>
    <property type="match status" value="1"/>
</dbReference>
<evidence type="ECO:0000313" key="6">
    <source>
        <dbReference type="Proteomes" id="UP001595713"/>
    </source>
</evidence>
<keyword evidence="1" id="KW-0805">Transcription regulation</keyword>